<comment type="subcellular location">
    <subcellularLocation>
        <location evidence="2">Golgi apparatus</location>
        <location evidence="2">trans-Golgi network membrane</location>
    </subcellularLocation>
    <subcellularLocation>
        <location evidence="1">Membrane</location>
        <topology evidence="1">Peripheral membrane protein</topology>
    </subcellularLocation>
</comment>
<dbReference type="InterPro" id="IPR011993">
    <property type="entry name" value="PH-like_dom_sf"/>
</dbReference>
<dbReference type="Pfam" id="PF08718">
    <property type="entry name" value="GLTP"/>
    <property type="match status" value="1"/>
</dbReference>
<dbReference type="PANTHER" id="PTHR10219:SF25">
    <property type="entry name" value="PLECKSTRIN HOMOLOGY DOMAIN-CONTAINING FAMILY A MEMBER 8"/>
    <property type="match status" value="1"/>
</dbReference>
<dbReference type="GO" id="GO:1902388">
    <property type="term" value="F:ceramide 1-phosphate transfer activity"/>
    <property type="evidence" value="ECO:0007669"/>
    <property type="project" value="TreeGrafter"/>
</dbReference>
<organism evidence="9 11">
    <name type="scientific">Adineta steineri</name>
    <dbReference type="NCBI Taxonomy" id="433720"/>
    <lineage>
        <taxon>Eukaryota</taxon>
        <taxon>Metazoa</taxon>
        <taxon>Spiralia</taxon>
        <taxon>Gnathifera</taxon>
        <taxon>Rotifera</taxon>
        <taxon>Eurotatoria</taxon>
        <taxon>Bdelloidea</taxon>
        <taxon>Adinetida</taxon>
        <taxon>Adinetidae</taxon>
        <taxon>Adineta</taxon>
    </lineage>
</organism>
<name>A0A814B2S0_9BILA</name>
<dbReference type="InterPro" id="IPR014830">
    <property type="entry name" value="Glycolipid_transfer_prot_dom"/>
</dbReference>
<dbReference type="EMBL" id="CAJNOI010000042">
    <property type="protein sequence ID" value="CAF0920217.1"/>
    <property type="molecule type" value="Genomic_DNA"/>
</dbReference>
<dbReference type="PROSITE" id="PS50003">
    <property type="entry name" value="PH_DOMAIN"/>
    <property type="match status" value="1"/>
</dbReference>
<dbReference type="Pfam" id="PF00169">
    <property type="entry name" value="PH"/>
    <property type="match status" value="1"/>
</dbReference>
<evidence type="ECO:0000313" key="8">
    <source>
        <dbReference type="EMBL" id="CAF0845478.1"/>
    </source>
</evidence>
<comment type="caution">
    <text evidence="9">The sequence shown here is derived from an EMBL/GenBank/DDBJ whole genome shotgun (WGS) entry which is preliminary data.</text>
</comment>
<dbReference type="OrthoDB" id="1854502at2759"/>
<evidence type="ECO:0000256" key="1">
    <source>
        <dbReference type="ARBA" id="ARBA00004170"/>
    </source>
</evidence>
<dbReference type="GO" id="GO:0016020">
    <property type="term" value="C:membrane"/>
    <property type="evidence" value="ECO:0007669"/>
    <property type="project" value="UniProtKB-SubCell"/>
</dbReference>
<evidence type="ECO:0000256" key="4">
    <source>
        <dbReference type="ARBA" id="ARBA00022448"/>
    </source>
</evidence>
<dbReference type="GO" id="GO:0005829">
    <property type="term" value="C:cytosol"/>
    <property type="evidence" value="ECO:0007669"/>
    <property type="project" value="TreeGrafter"/>
</dbReference>
<evidence type="ECO:0000313" key="10">
    <source>
        <dbReference type="Proteomes" id="UP000663832"/>
    </source>
</evidence>
<gene>
    <name evidence="9" type="ORF">BJG266_LOCUS11487</name>
    <name evidence="8" type="ORF">QVE165_LOCUS6548</name>
</gene>
<dbReference type="FunFam" id="2.30.29.30:FF:000085">
    <property type="entry name" value="Pleckstrin homology domain-containing family A member 8"/>
    <property type="match status" value="1"/>
</dbReference>
<evidence type="ECO:0000256" key="3">
    <source>
        <dbReference type="ARBA" id="ARBA00016588"/>
    </source>
</evidence>
<dbReference type="SMART" id="SM00233">
    <property type="entry name" value="PH"/>
    <property type="match status" value="1"/>
</dbReference>
<reference evidence="9" key="1">
    <citation type="submission" date="2021-02" db="EMBL/GenBank/DDBJ databases">
        <authorList>
            <person name="Nowell W R."/>
        </authorList>
    </citation>
    <scope>NUCLEOTIDE SEQUENCE</scope>
</reference>
<dbReference type="InterPro" id="IPR001849">
    <property type="entry name" value="PH_domain"/>
</dbReference>
<protein>
    <recommendedName>
        <fullName evidence="3">Pleckstrin homology domain-containing family A member 8</fullName>
    </recommendedName>
</protein>
<dbReference type="AlphaFoldDB" id="A0A814B2S0"/>
<dbReference type="GO" id="GO:0005794">
    <property type="term" value="C:Golgi apparatus"/>
    <property type="evidence" value="ECO:0007669"/>
    <property type="project" value="UniProtKB-SubCell"/>
</dbReference>
<dbReference type="EMBL" id="CAJNOM010000027">
    <property type="protein sequence ID" value="CAF0845478.1"/>
    <property type="molecule type" value="Genomic_DNA"/>
</dbReference>
<evidence type="ECO:0000313" key="9">
    <source>
        <dbReference type="EMBL" id="CAF0920217.1"/>
    </source>
</evidence>
<sequence>MEGTLLKWTNYYNGWQPRYFVLNENGILSYYKSHELIHEGCKGSCLVLACEVKAHPNDSLRFDLIIPGEQFFCLKAKTQQERQHWLVALGSCKSRGTKSTTTTTTITSNNNNNNTSTLISHLSAIDHDLKLKVQELRLYETVLMQRIHAIKSIVNDTPTPNVKDLDKTSSMLSITCDAFIQTLDECVKLATNDSTNSLSQRKLSDEFNSTKSLNAISILPKQMIYRTFFSELHLKFSALSSLSFNEIPSELFLSTCEQYCNLIGTCRSDANKCINILRKKMSNDSNQFPTLFSIINNEIISQITKEKDSATNALLWLKRNMHFLACFIHEFGQGDKTVEDAMNKAYRQILKSFHTWTTRGVYSLAIQSVPNNEDFFISLTIDRNDAQDILFERQVLNEMLEHSTHMFIVLNKINDFYIQYKLESDEIID</sequence>
<evidence type="ECO:0000256" key="6">
    <source>
        <dbReference type="ARBA" id="ARBA00023136"/>
    </source>
</evidence>
<keyword evidence="4" id="KW-0813">Transport</keyword>
<dbReference type="Proteomes" id="UP000663832">
    <property type="component" value="Unassembled WGS sequence"/>
</dbReference>
<proteinExistence type="predicted"/>
<evidence type="ECO:0000256" key="5">
    <source>
        <dbReference type="ARBA" id="ARBA00023034"/>
    </source>
</evidence>
<dbReference type="SUPFAM" id="SSF50729">
    <property type="entry name" value="PH domain-like"/>
    <property type="match status" value="1"/>
</dbReference>
<keyword evidence="6" id="KW-0472">Membrane</keyword>
<dbReference type="SUPFAM" id="SSF110004">
    <property type="entry name" value="Glycolipid transfer protein, GLTP"/>
    <property type="match status" value="1"/>
</dbReference>
<dbReference type="PANTHER" id="PTHR10219">
    <property type="entry name" value="GLYCOLIPID TRANSFER PROTEIN-RELATED"/>
    <property type="match status" value="1"/>
</dbReference>
<evidence type="ECO:0000313" key="11">
    <source>
        <dbReference type="Proteomes" id="UP000663877"/>
    </source>
</evidence>
<feature type="domain" description="PH" evidence="7">
    <location>
        <begin position="1"/>
        <end position="94"/>
    </location>
</feature>
<accession>A0A814B2S0</accession>
<dbReference type="GO" id="GO:1902387">
    <property type="term" value="F:ceramide 1-phosphate binding"/>
    <property type="evidence" value="ECO:0007669"/>
    <property type="project" value="TreeGrafter"/>
</dbReference>
<dbReference type="Gene3D" id="2.30.29.30">
    <property type="entry name" value="Pleckstrin-homology domain (PH domain)/Phosphotyrosine-binding domain (PTB)"/>
    <property type="match status" value="1"/>
</dbReference>
<dbReference type="InterPro" id="IPR036497">
    <property type="entry name" value="GLTP_sf"/>
</dbReference>
<dbReference type="Proteomes" id="UP000663877">
    <property type="component" value="Unassembled WGS sequence"/>
</dbReference>
<evidence type="ECO:0000259" key="7">
    <source>
        <dbReference type="PROSITE" id="PS50003"/>
    </source>
</evidence>
<evidence type="ECO:0000256" key="2">
    <source>
        <dbReference type="ARBA" id="ARBA00004198"/>
    </source>
</evidence>
<keyword evidence="5" id="KW-0333">Golgi apparatus</keyword>
<keyword evidence="10" id="KW-1185">Reference proteome</keyword>
<dbReference type="Gene3D" id="1.10.3520.10">
    <property type="entry name" value="Glycolipid transfer protein"/>
    <property type="match status" value="1"/>
</dbReference>